<evidence type="ECO:0000313" key="5">
    <source>
        <dbReference type="Proteomes" id="UP000295681"/>
    </source>
</evidence>
<feature type="transmembrane region" description="Helical" evidence="3">
    <location>
        <begin position="152"/>
        <end position="173"/>
    </location>
</feature>
<reference evidence="4 5" key="1">
    <citation type="journal article" date="2019" name="Appl. Microbiol. Biotechnol.">
        <title>Uncovering carbohydrate metabolism through a genotype-phenotype association study of 56 lactic acid bacteria genomes.</title>
        <authorList>
            <person name="Buron-Moles G."/>
            <person name="Chailyan A."/>
            <person name="Dolejs I."/>
            <person name="Forster J."/>
            <person name="Miks M.H."/>
        </authorList>
    </citation>
    <scope>NUCLEOTIDE SEQUENCE [LARGE SCALE GENOMIC DNA]</scope>
    <source>
        <strain evidence="4 5">ATCC 700006</strain>
    </source>
</reference>
<protein>
    <recommendedName>
        <fullName evidence="6">ECF transporter S component</fullName>
    </recommendedName>
</protein>
<evidence type="ECO:0000256" key="2">
    <source>
        <dbReference type="ARBA" id="ARBA00022989"/>
    </source>
</evidence>
<gene>
    <name evidence="4" type="ORF">C5L23_000083</name>
</gene>
<feature type="transmembrane region" description="Helical" evidence="3">
    <location>
        <begin position="82"/>
        <end position="100"/>
    </location>
</feature>
<dbReference type="PANTHER" id="PTHR37815:SF3">
    <property type="entry name" value="UPF0397 PROTEIN SPR0429"/>
    <property type="match status" value="1"/>
</dbReference>
<feature type="transmembrane region" description="Helical" evidence="3">
    <location>
        <begin position="59"/>
        <end position="76"/>
    </location>
</feature>
<organism evidence="4 5">
    <name type="scientific">Leuconostoc fallax</name>
    <dbReference type="NCBI Taxonomy" id="1251"/>
    <lineage>
        <taxon>Bacteria</taxon>
        <taxon>Bacillati</taxon>
        <taxon>Bacillota</taxon>
        <taxon>Bacilli</taxon>
        <taxon>Lactobacillales</taxon>
        <taxon>Lactobacillaceae</taxon>
        <taxon>Leuconostoc</taxon>
    </lineage>
</organism>
<sequence length="186" mass="20086">MEKKTYIMTVVLVAFFAAMTALGTSIRVPMPAAIGSPFVHVGNTVAILSVLLMGYRHGALAAGIGFAIFDILSGYAVEAPYYFIEIFIVGAAAIGTWRLVDFSTHKTFTRLMMILLIASIAKLIMTLLHNFVKALIIGTNAPTAVSLSLASVFPTVINCVTTIVLAGILYWPLEKILNKMILNKGY</sequence>
<accession>A0A4R5N8Z9</accession>
<evidence type="ECO:0000313" key="4">
    <source>
        <dbReference type="EMBL" id="TDG68481.1"/>
    </source>
</evidence>
<dbReference type="Proteomes" id="UP000295681">
    <property type="component" value="Unassembled WGS sequence"/>
</dbReference>
<dbReference type="GO" id="GO:0016020">
    <property type="term" value="C:membrane"/>
    <property type="evidence" value="ECO:0007669"/>
    <property type="project" value="InterPro"/>
</dbReference>
<keyword evidence="1 3" id="KW-0812">Transmembrane</keyword>
<dbReference type="InterPro" id="IPR009825">
    <property type="entry name" value="ECF_substrate-spec-like"/>
</dbReference>
<evidence type="ECO:0000256" key="1">
    <source>
        <dbReference type="ARBA" id="ARBA00022692"/>
    </source>
</evidence>
<dbReference type="PANTHER" id="PTHR37815">
    <property type="entry name" value="UPF0397 PROTEIN BC_2624-RELATED"/>
    <property type="match status" value="1"/>
</dbReference>
<feature type="transmembrane region" description="Helical" evidence="3">
    <location>
        <begin position="33"/>
        <end position="52"/>
    </location>
</feature>
<comment type="caution">
    <text evidence="4">The sequence shown here is derived from an EMBL/GenBank/DDBJ whole genome shotgun (WGS) entry which is preliminary data.</text>
</comment>
<name>A0A4R5N8Z9_9LACO</name>
<dbReference type="Gene3D" id="1.10.1760.20">
    <property type="match status" value="1"/>
</dbReference>
<dbReference type="AlphaFoldDB" id="A0A4R5N8Z9"/>
<dbReference type="EMBL" id="PUFI01000013">
    <property type="protein sequence ID" value="TDG68481.1"/>
    <property type="molecule type" value="Genomic_DNA"/>
</dbReference>
<proteinExistence type="predicted"/>
<evidence type="ECO:0008006" key="6">
    <source>
        <dbReference type="Google" id="ProtNLM"/>
    </source>
</evidence>
<dbReference type="Pfam" id="PF07155">
    <property type="entry name" value="ECF-ribofla_trS"/>
    <property type="match status" value="1"/>
</dbReference>
<keyword evidence="2 3" id="KW-1133">Transmembrane helix</keyword>
<feature type="transmembrane region" description="Helical" evidence="3">
    <location>
        <begin position="112"/>
        <end position="132"/>
    </location>
</feature>
<evidence type="ECO:0000256" key="3">
    <source>
        <dbReference type="SAM" id="Phobius"/>
    </source>
</evidence>
<keyword evidence="5" id="KW-1185">Reference proteome</keyword>
<dbReference type="STRING" id="907931.GCA_000165675_01764"/>
<keyword evidence="3" id="KW-0472">Membrane</keyword>
<dbReference type="RefSeq" id="WP_133264318.1">
    <property type="nucleotide sequence ID" value="NZ_JAGYGP010000003.1"/>
</dbReference>